<comment type="caution">
    <text evidence="1">The sequence shown here is derived from an EMBL/GenBank/DDBJ whole genome shotgun (WGS) entry which is preliminary data.</text>
</comment>
<dbReference type="AlphaFoldDB" id="A0AAD5WHF0"/>
<protein>
    <submittedName>
        <fullName evidence="1">Uncharacterized protein</fullName>
    </submittedName>
</protein>
<keyword evidence="2" id="KW-1185">Reference proteome</keyword>
<sequence length="135" mass="15278">MVDSAFFTRIEYCEAWNRCIQKTIVLKSVHRQDDQRFIKVLEEIRVGLCTDDVYTALAETKLNNFSSIGIVPTLLCTHTADALAVNTRYLEELEGPSRTFDAEDSQFIPDSIQSAVAKRLVLKASTQISDVVEKY</sequence>
<proteinExistence type="predicted"/>
<accession>A0AAD5WHF0</accession>
<gene>
    <name evidence="1" type="ORF">KIN20_032006</name>
</gene>
<evidence type="ECO:0000313" key="2">
    <source>
        <dbReference type="Proteomes" id="UP001196413"/>
    </source>
</evidence>
<evidence type="ECO:0000313" key="1">
    <source>
        <dbReference type="EMBL" id="KAJ1370312.1"/>
    </source>
</evidence>
<dbReference type="Proteomes" id="UP001196413">
    <property type="component" value="Unassembled WGS sequence"/>
</dbReference>
<organism evidence="1 2">
    <name type="scientific">Parelaphostrongylus tenuis</name>
    <name type="common">Meningeal worm</name>
    <dbReference type="NCBI Taxonomy" id="148309"/>
    <lineage>
        <taxon>Eukaryota</taxon>
        <taxon>Metazoa</taxon>
        <taxon>Ecdysozoa</taxon>
        <taxon>Nematoda</taxon>
        <taxon>Chromadorea</taxon>
        <taxon>Rhabditida</taxon>
        <taxon>Rhabditina</taxon>
        <taxon>Rhabditomorpha</taxon>
        <taxon>Strongyloidea</taxon>
        <taxon>Metastrongylidae</taxon>
        <taxon>Parelaphostrongylus</taxon>
    </lineage>
</organism>
<dbReference type="EMBL" id="JAHQIW010006768">
    <property type="protein sequence ID" value="KAJ1370312.1"/>
    <property type="molecule type" value="Genomic_DNA"/>
</dbReference>
<reference evidence="1" key="1">
    <citation type="submission" date="2021-06" db="EMBL/GenBank/DDBJ databases">
        <title>Parelaphostrongylus tenuis whole genome reference sequence.</title>
        <authorList>
            <person name="Garwood T.J."/>
            <person name="Larsen P.A."/>
            <person name="Fountain-Jones N.M."/>
            <person name="Garbe J.R."/>
            <person name="Macchietto M.G."/>
            <person name="Kania S.A."/>
            <person name="Gerhold R.W."/>
            <person name="Richards J.E."/>
            <person name="Wolf T.M."/>
        </authorList>
    </citation>
    <scope>NUCLEOTIDE SEQUENCE</scope>
    <source>
        <strain evidence="1">MNPRO001-30</strain>
        <tissue evidence="1">Meninges</tissue>
    </source>
</reference>
<name>A0AAD5WHF0_PARTN</name>